<feature type="transmembrane region" description="Helical" evidence="4">
    <location>
        <begin position="346"/>
        <end position="365"/>
    </location>
</feature>
<keyword evidence="2 4" id="KW-1133">Transmembrane helix</keyword>
<dbReference type="InterPro" id="IPR052528">
    <property type="entry name" value="Sugar_transport-like"/>
</dbReference>
<keyword evidence="6" id="KW-1185">Reference proteome</keyword>
<dbReference type="InterPro" id="IPR011701">
    <property type="entry name" value="MFS"/>
</dbReference>
<dbReference type="AlphaFoldDB" id="A0AAV3U522"/>
<feature type="transmembrane region" description="Helical" evidence="4">
    <location>
        <begin position="176"/>
        <end position="200"/>
    </location>
</feature>
<evidence type="ECO:0000256" key="4">
    <source>
        <dbReference type="SAM" id="Phobius"/>
    </source>
</evidence>
<gene>
    <name evidence="5" type="ORF">GCM10025791_30410</name>
</gene>
<sequence length="436" mass="46038">MGVSKMSESQRFGRVYEFLVDEEDSRVCKDIGDAACRVVPGNFLLILLAQFINKLADTCSSAKLVIPWLFASAGVPAFFSGLLVPIRESGSLLPQLAIAGVMRKWPKRKWFLVIGYTGQGLGLIAMAWVATHMEGAQAGWGVLAVLVFVSLSRGFSSVASKDVIGKTIPKTRRGSLNGYSASAAGVITLLFGIALALQLTEQWQNLAPLLIAAACFSFITAVCFGFVNEYSGAVDGGGNALKAALQSASILLTDSDFRLFISVRALMMCSGLSAPFFILIAQSSGEDQGLAGLGMFVLVGGLASMISGVVWGRFSDSSSRKVLIATALMIAVLCAVAALFEWLSLSALSVILGLYFCLSIVHEGVRVGRKTYVLDLAGGQKRTDYVAVGNTLIGVLLLVVGVLTAVLANQSVFWALILFALMALAAAALATRLPEV</sequence>
<keyword evidence="3 4" id="KW-0472">Membrane</keyword>
<organism evidence="5 6">
    <name type="scientific">Halioxenophilus aromaticivorans</name>
    <dbReference type="NCBI Taxonomy" id="1306992"/>
    <lineage>
        <taxon>Bacteria</taxon>
        <taxon>Pseudomonadati</taxon>
        <taxon>Pseudomonadota</taxon>
        <taxon>Gammaproteobacteria</taxon>
        <taxon>Alteromonadales</taxon>
        <taxon>Alteromonadaceae</taxon>
        <taxon>Halioxenophilus</taxon>
    </lineage>
</organism>
<comment type="caution">
    <text evidence="5">The sequence shown here is derived from an EMBL/GenBank/DDBJ whole genome shotgun (WGS) entry which is preliminary data.</text>
</comment>
<feature type="transmembrane region" description="Helical" evidence="4">
    <location>
        <begin position="265"/>
        <end position="284"/>
    </location>
</feature>
<evidence type="ECO:0000256" key="3">
    <source>
        <dbReference type="ARBA" id="ARBA00023136"/>
    </source>
</evidence>
<evidence type="ECO:0000313" key="6">
    <source>
        <dbReference type="Proteomes" id="UP001409585"/>
    </source>
</evidence>
<evidence type="ECO:0000313" key="5">
    <source>
        <dbReference type="EMBL" id="GAA4948342.1"/>
    </source>
</evidence>
<reference evidence="6" key="1">
    <citation type="journal article" date="2019" name="Int. J. Syst. Evol. Microbiol.">
        <title>The Global Catalogue of Microorganisms (GCM) 10K type strain sequencing project: providing services to taxonomists for standard genome sequencing and annotation.</title>
        <authorList>
            <consortium name="The Broad Institute Genomics Platform"/>
            <consortium name="The Broad Institute Genome Sequencing Center for Infectious Disease"/>
            <person name="Wu L."/>
            <person name="Ma J."/>
        </authorList>
    </citation>
    <scope>NUCLEOTIDE SEQUENCE [LARGE SCALE GENOMIC DNA]</scope>
    <source>
        <strain evidence="6">JCM 19134</strain>
    </source>
</reference>
<dbReference type="Proteomes" id="UP001409585">
    <property type="component" value="Unassembled WGS sequence"/>
</dbReference>
<feature type="transmembrane region" description="Helical" evidence="4">
    <location>
        <begin position="290"/>
        <end position="310"/>
    </location>
</feature>
<proteinExistence type="predicted"/>
<feature type="transmembrane region" description="Helical" evidence="4">
    <location>
        <begin position="322"/>
        <end position="340"/>
    </location>
</feature>
<dbReference type="GO" id="GO:0022857">
    <property type="term" value="F:transmembrane transporter activity"/>
    <property type="evidence" value="ECO:0007669"/>
    <property type="project" value="InterPro"/>
</dbReference>
<dbReference type="PANTHER" id="PTHR23526">
    <property type="entry name" value="INTEGRAL MEMBRANE TRANSPORT PROTEIN-RELATED"/>
    <property type="match status" value="1"/>
</dbReference>
<feature type="transmembrane region" description="Helical" evidence="4">
    <location>
        <begin position="110"/>
        <end position="131"/>
    </location>
</feature>
<accession>A0AAV3U522</accession>
<evidence type="ECO:0000256" key="2">
    <source>
        <dbReference type="ARBA" id="ARBA00022989"/>
    </source>
</evidence>
<dbReference type="Gene3D" id="1.20.1250.20">
    <property type="entry name" value="MFS general substrate transporter like domains"/>
    <property type="match status" value="2"/>
</dbReference>
<dbReference type="EMBL" id="BAABLX010000027">
    <property type="protein sequence ID" value="GAA4948342.1"/>
    <property type="molecule type" value="Genomic_DNA"/>
</dbReference>
<evidence type="ECO:0000256" key="1">
    <source>
        <dbReference type="ARBA" id="ARBA00022692"/>
    </source>
</evidence>
<dbReference type="InterPro" id="IPR036259">
    <property type="entry name" value="MFS_trans_sf"/>
</dbReference>
<dbReference type="PANTHER" id="PTHR23526:SF2">
    <property type="entry name" value="MAJOR FACILITATOR SUPERFAMILY (MFS) PROFILE DOMAIN-CONTAINING PROTEIN"/>
    <property type="match status" value="1"/>
</dbReference>
<dbReference type="SUPFAM" id="SSF103473">
    <property type="entry name" value="MFS general substrate transporter"/>
    <property type="match status" value="1"/>
</dbReference>
<protein>
    <submittedName>
        <fullName evidence="5">MFS transporter</fullName>
    </submittedName>
</protein>
<name>A0AAV3U522_9ALTE</name>
<feature type="transmembrane region" description="Helical" evidence="4">
    <location>
        <begin position="412"/>
        <end position="431"/>
    </location>
</feature>
<feature type="transmembrane region" description="Helical" evidence="4">
    <location>
        <begin position="137"/>
        <end position="155"/>
    </location>
</feature>
<feature type="transmembrane region" description="Helical" evidence="4">
    <location>
        <begin position="385"/>
        <end position="406"/>
    </location>
</feature>
<feature type="transmembrane region" description="Helical" evidence="4">
    <location>
        <begin position="206"/>
        <end position="227"/>
    </location>
</feature>
<feature type="transmembrane region" description="Helical" evidence="4">
    <location>
        <begin position="64"/>
        <end position="86"/>
    </location>
</feature>
<keyword evidence="1 4" id="KW-0812">Transmembrane</keyword>
<dbReference type="Pfam" id="PF07690">
    <property type="entry name" value="MFS_1"/>
    <property type="match status" value="1"/>
</dbReference>